<dbReference type="AlphaFoldDB" id="A0A319EJI4"/>
<evidence type="ECO:0000313" key="1">
    <source>
        <dbReference type="EMBL" id="PYI03894.1"/>
    </source>
</evidence>
<evidence type="ECO:0000313" key="2">
    <source>
        <dbReference type="Proteomes" id="UP000248423"/>
    </source>
</evidence>
<protein>
    <submittedName>
        <fullName evidence="1">Uncharacterized protein</fullName>
    </submittedName>
</protein>
<dbReference type="EMBL" id="KZ826375">
    <property type="protein sequence ID" value="PYI03894.1"/>
    <property type="molecule type" value="Genomic_DNA"/>
</dbReference>
<gene>
    <name evidence="1" type="ORF">BO78DRAFT_188771</name>
</gene>
<accession>A0A319EJI4</accession>
<name>A0A319EJI4_ASPSB</name>
<keyword evidence="2" id="KW-1185">Reference proteome</keyword>
<organism evidence="1 2">
    <name type="scientific">Aspergillus sclerotiicarbonarius (strain CBS 121057 / IBT 28362)</name>
    <dbReference type="NCBI Taxonomy" id="1448318"/>
    <lineage>
        <taxon>Eukaryota</taxon>
        <taxon>Fungi</taxon>
        <taxon>Dikarya</taxon>
        <taxon>Ascomycota</taxon>
        <taxon>Pezizomycotina</taxon>
        <taxon>Eurotiomycetes</taxon>
        <taxon>Eurotiomycetidae</taxon>
        <taxon>Eurotiales</taxon>
        <taxon>Aspergillaceae</taxon>
        <taxon>Aspergillus</taxon>
        <taxon>Aspergillus subgen. Circumdati</taxon>
    </lineage>
</organism>
<dbReference type="VEuPathDB" id="FungiDB:BO78DRAFT_188771"/>
<dbReference type="Proteomes" id="UP000248423">
    <property type="component" value="Unassembled WGS sequence"/>
</dbReference>
<reference evidence="1 2" key="1">
    <citation type="submission" date="2018-02" db="EMBL/GenBank/DDBJ databases">
        <title>The genomes of Aspergillus section Nigri reveals drivers in fungal speciation.</title>
        <authorList>
            <consortium name="DOE Joint Genome Institute"/>
            <person name="Vesth T.C."/>
            <person name="Nybo J."/>
            <person name="Theobald S."/>
            <person name="Brandl J."/>
            <person name="Frisvad J.C."/>
            <person name="Nielsen K.F."/>
            <person name="Lyhne E.K."/>
            <person name="Kogle M.E."/>
            <person name="Kuo A."/>
            <person name="Riley R."/>
            <person name="Clum A."/>
            <person name="Nolan M."/>
            <person name="Lipzen A."/>
            <person name="Salamov A."/>
            <person name="Henrissat B."/>
            <person name="Wiebenga A."/>
            <person name="De vries R.P."/>
            <person name="Grigoriev I.V."/>
            <person name="Mortensen U.H."/>
            <person name="Andersen M.R."/>
            <person name="Baker S.E."/>
        </authorList>
    </citation>
    <scope>NUCLEOTIDE SEQUENCE [LARGE SCALE GENOMIC DNA]</scope>
    <source>
        <strain evidence="1 2">CBS 121057</strain>
    </source>
</reference>
<sequence length="179" mass="20432">MLRQLIYCDAQPAFKMHSWTPEDLGRKKACGDDAGSSRFRNRYGRGRESTCCHGRPPRHTTPTTPMYDWQAALEWMSIPLLGPSFRSPMWNSTREIDYGQNGRVLRGPETWQDCWEMKLTMALCCRSPLQTVQHPGSTLNWPGMSKGNPPASRSLRCYRITAFSCLPPWRSRSALAAFC</sequence>
<proteinExistence type="predicted"/>